<dbReference type="Proteomes" id="UP000192247">
    <property type="component" value="Unassembled WGS sequence"/>
</dbReference>
<name>A0A1V9Y121_9ACAR</name>
<dbReference type="PANTHER" id="PTHR23291:SF127">
    <property type="entry name" value="PROTEIN LIFEGUARD 1-LIKE"/>
    <property type="match status" value="1"/>
</dbReference>
<feature type="transmembrane region" description="Helical" evidence="5">
    <location>
        <begin position="154"/>
        <end position="174"/>
    </location>
</feature>
<dbReference type="GO" id="GO:0016020">
    <property type="term" value="C:membrane"/>
    <property type="evidence" value="ECO:0007669"/>
    <property type="project" value="UniProtKB-SubCell"/>
</dbReference>
<feature type="transmembrane region" description="Helical" evidence="5">
    <location>
        <begin position="213"/>
        <end position="235"/>
    </location>
</feature>
<accession>A0A1V9Y121</accession>
<keyword evidence="7" id="KW-1185">Reference proteome</keyword>
<evidence type="ECO:0000256" key="4">
    <source>
        <dbReference type="ARBA" id="ARBA00023136"/>
    </source>
</evidence>
<protein>
    <submittedName>
        <fullName evidence="6">Protein lifeguard 1-like</fullName>
    </submittedName>
</protein>
<gene>
    <name evidence="6" type="ORF">BIW11_05756</name>
</gene>
<proteinExistence type="inferred from homology"/>
<dbReference type="GO" id="GO:0005783">
    <property type="term" value="C:endoplasmic reticulum"/>
    <property type="evidence" value="ECO:0007669"/>
    <property type="project" value="TreeGrafter"/>
</dbReference>
<feature type="transmembrane region" description="Helical" evidence="5">
    <location>
        <begin position="60"/>
        <end position="85"/>
    </location>
</feature>
<feature type="transmembrane region" description="Helical" evidence="5">
    <location>
        <begin position="180"/>
        <end position="201"/>
    </location>
</feature>
<evidence type="ECO:0000313" key="6">
    <source>
        <dbReference type="EMBL" id="OQR79411.1"/>
    </source>
</evidence>
<keyword evidence="2 5" id="KW-0812">Transmembrane</keyword>
<dbReference type="GO" id="GO:0005794">
    <property type="term" value="C:Golgi apparatus"/>
    <property type="evidence" value="ECO:0007669"/>
    <property type="project" value="TreeGrafter"/>
</dbReference>
<feature type="transmembrane region" description="Helical" evidence="5">
    <location>
        <begin position="124"/>
        <end position="142"/>
    </location>
</feature>
<evidence type="ECO:0000256" key="3">
    <source>
        <dbReference type="ARBA" id="ARBA00022989"/>
    </source>
</evidence>
<keyword evidence="4 5" id="KW-0472">Membrane</keyword>
<evidence type="ECO:0000256" key="1">
    <source>
        <dbReference type="ARBA" id="ARBA00004141"/>
    </source>
</evidence>
<feature type="transmembrane region" description="Helical" evidence="5">
    <location>
        <begin position="34"/>
        <end position="54"/>
    </location>
</feature>
<feature type="transmembrane region" description="Helical" evidence="5">
    <location>
        <begin position="97"/>
        <end position="118"/>
    </location>
</feature>
<evidence type="ECO:0000256" key="5">
    <source>
        <dbReference type="RuleBase" id="RU004379"/>
    </source>
</evidence>
<organism evidence="6 7">
    <name type="scientific">Tropilaelaps mercedesae</name>
    <dbReference type="NCBI Taxonomy" id="418985"/>
    <lineage>
        <taxon>Eukaryota</taxon>
        <taxon>Metazoa</taxon>
        <taxon>Ecdysozoa</taxon>
        <taxon>Arthropoda</taxon>
        <taxon>Chelicerata</taxon>
        <taxon>Arachnida</taxon>
        <taxon>Acari</taxon>
        <taxon>Parasitiformes</taxon>
        <taxon>Mesostigmata</taxon>
        <taxon>Gamasina</taxon>
        <taxon>Dermanyssoidea</taxon>
        <taxon>Laelapidae</taxon>
        <taxon>Tropilaelaps</taxon>
    </lineage>
</organism>
<dbReference type="AlphaFoldDB" id="A0A1V9Y121"/>
<evidence type="ECO:0000313" key="7">
    <source>
        <dbReference type="Proteomes" id="UP000192247"/>
    </source>
</evidence>
<dbReference type="Pfam" id="PF01027">
    <property type="entry name" value="Bax1-I"/>
    <property type="match status" value="1"/>
</dbReference>
<comment type="subcellular location">
    <subcellularLocation>
        <location evidence="1">Membrane</location>
        <topology evidence="1">Multi-pass membrane protein</topology>
    </subcellularLocation>
</comment>
<dbReference type="PANTHER" id="PTHR23291">
    <property type="entry name" value="BAX INHIBITOR-RELATED"/>
    <property type="match status" value="1"/>
</dbReference>
<sequence length="239" mass="26756">MKLFIHYLSTGSDGGLVGTGFSSKDIRMAFVRKVYTILFIQLAVTTAFIGVFIYTKEVNLWVLANPGATLGAYITFIILYLVLICCEHVRRQHPTNVVLLGIFTCALSYMVGVISCTYKTESVLLAFGICAVCCLAVTLFSFNTKYDFTSCAGILFVAAIAFMIFGFIMIFFRTEVMHKVYAGVGALLFMLFLAFDTQMIMGGKKLEISPEEYVFASIQLYMDIVQIFLFLLQLFGERK</sequence>
<dbReference type="FunCoup" id="A0A1V9Y121">
    <property type="interactions" value="285"/>
</dbReference>
<evidence type="ECO:0000256" key="2">
    <source>
        <dbReference type="ARBA" id="ARBA00022692"/>
    </source>
</evidence>
<dbReference type="EMBL" id="MNPL01001140">
    <property type="protein sequence ID" value="OQR79411.1"/>
    <property type="molecule type" value="Genomic_DNA"/>
</dbReference>
<keyword evidence="3 5" id="KW-1133">Transmembrane helix</keyword>
<comment type="caution">
    <text evidence="6">The sequence shown here is derived from an EMBL/GenBank/DDBJ whole genome shotgun (WGS) entry which is preliminary data.</text>
</comment>
<dbReference type="CDD" id="cd10428">
    <property type="entry name" value="LFG_like"/>
    <property type="match status" value="1"/>
</dbReference>
<reference evidence="6 7" key="1">
    <citation type="journal article" date="2017" name="Gigascience">
        <title>Draft genome of the honey bee ectoparasitic mite, Tropilaelaps mercedesae, is shaped by the parasitic life history.</title>
        <authorList>
            <person name="Dong X."/>
            <person name="Armstrong S.D."/>
            <person name="Xia D."/>
            <person name="Makepeace B.L."/>
            <person name="Darby A.C."/>
            <person name="Kadowaki T."/>
        </authorList>
    </citation>
    <scope>NUCLEOTIDE SEQUENCE [LARGE SCALE GENOMIC DNA]</scope>
    <source>
        <strain evidence="6">Wuxi-XJTLU</strain>
    </source>
</reference>
<dbReference type="OrthoDB" id="7933078at2759"/>
<dbReference type="InParanoid" id="A0A1V9Y121"/>
<dbReference type="InterPro" id="IPR006214">
    <property type="entry name" value="Bax_inhibitor_1-related"/>
</dbReference>
<comment type="similarity">
    <text evidence="5">Belongs to the BI1 family.</text>
</comment>
<dbReference type="GO" id="GO:2001234">
    <property type="term" value="P:negative regulation of apoptotic signaling pathway"/>
    <property type="evidence" value="ECO:0007669"/>
    <property type="project" value="TreeGrafter"/>
</dbReference>